<dbReference type="InterPro" id="IPR038062">
    <property type="entry name" value="ScdA-like_N_sf"/>
</dbReference>
<protein>
    <recommendedName>
        <fullName evidence="1">DUF1858 domain-containing protein</fullName>
    </recommendedName>
</protein>
<dbReference type="Proteomes" id="UP000094463">
    <property type="component" value="Chromosome"/>
</dbReference>
<dbReference type="OrthoDB" id="411397at2"/>
<reference evidence="2 3" key="1">
    <citation type="submission" date="2015-08" db="EMBL/GenBank/DDBJ databases">
        <title>The complete genome sequence of Bacillus beveridgei MLTeJB.</title>
        <authorList>
            <person name="Hanson T.E."/>
            <person name="Mesa C."/>
            <person name="Basesman S.M."/>
            <person name="Oremland R.S."/>
        </authorList>
    </citation>
    <scope>NUCLEOTIDE SEQUENCE [LARGE SCALE GENOMIC DNA]</scope>
    <source>
        <strain evidence="2 3">MLTeJB</strain>
    </source>
</reference>
<name>A0A1D7QYC6_9BACI</name>
<evidence type="ECO:0000259" key="1">
    <source>
        <dbReference type="Pfam" id="PF08984"/>
    </source>
</evidence>
<organism evidence="2 3">
    <name type="scientific">Salisediminibacterium beveridgei</name>
    <dbReference type="NCBI Taxonomy" id="632773"/>
    <lineage>
        <taxon>Bacteria</taxon>
        <taxon>Bacillati</taxon>
        <taxon>Bacillota</taxon>
        <taxon>Bacilli</taxon>
        <taxon>Bacillales</taxon>
        <taxon>Bacillaceae</taxon>
        <taxon>Salisediminibacterium</taxon>
    </lineage>
</organism>
<dbReference type="PATRIC" id="fig|632773.3.peg.2808"/>
<evidence type="ECO:0000313" key="3">
    <source>
        <dbReference type="Proteomes" id="UP000094463"/>
    </source>
</evidence>
<feature type="domain" description="DUF1858" evidence="1">
    <location>
        <begin position="7"/>
        <end position="62"/>
    </location>
</feature>
<dbReference type="Gene3D" id="1.10.3910.10">
    <property type="entry name" value="SP0561-like"/>
    <property type="match status" value="1"/>
</dbReference>
<sequence>MAKGTVDLSKTVLELCEEHEAFPETMKTLGFDQITKPGMLQSMGRIMTIPKGCRAKGKDLEDVKEQLRDMGYTVSDSTKEVLS</sequence>
<dbReference type="RefSeq" id="WP_069365930.1">
    <property type="nucleotide sequence ID" value="NZ_CP012502.1"/>
</dbReference>
<accession>A0A1D7QYC6</accession>
<dbReference type="AlphaFoldDB" id="A0A1D7QYC6"/>
<dbReference type="InterPro" id="IPR015077">
    <property type="entry name" value="DUF1858"/>
</dbReference>
<dbReference type="Pfam" id="PF08984">
    <property type="entry name" value="DUF1858"/>
    <property type="match status" value="1"/>
</dbReference>
<dbReference type="SUPFAM" id="SSF140683">
    <property type="entry name" value="SP0561-like"/>
    <property type="match status" value="1"/>
</dbReference>
<dbReference type="STRING" id="632773.BBEV_2669"/>
<dbReference type="EMBL" id="CP012502">
    <property type="protein sequence ID" value="AOM84007.1"/>
    <property type="molecule type" value="Genomic_DNA"/>
</dbReference>
<dbReference type="KEGG" id="bbev:BBEV_2669"/>
<proteinExistence type="predicted"/>
<gene>
    <name evidence="2" type="ORF">BBEV_2669</name>
</gene>
<keyword evidence="3" id="KW-1185">Reference proteome</keyword>
<evidence type="ECO:0000313" key="2">
    <source>
        <dbReference type="EMBL" id="AOM84007.1"/>
    </source>
</evidence>